<accession>A0A8S4PGR0</accession>
<dbReference type="EMBL" id="CAIIXF020000008">
    <property type="protein sequence ID" value="CAH1792297.1"/>
    <property type="molecule type" value="Genomic_DNA"/>
</dbReference>
<sequence>MWLTVIFIYSILNAQIDPVRTEQGTTVGVPDTGVTCSDPGEIKGGWRRVTVSIKTPFLPGTQIHYSCYKDMALLGSSKMVCNHLGFWDPPEKPTCTYVESCPHPVNYPNSEFEFINAPEREKQKVLYTCKAGYHRKGRVNDEKYTLMECQNGEWVGGPPNCVPVMCVPPGDKVPPHGNWYMADDGYYKPGSKIEFECMQGFTMVGSRIVECLNSGSWSDIPPRCIPDDRILCYNPGVPDNGYHLCKSDECSPSVRSNMYYVGAQLAFYCNENFEPVGGKAIITCGKTGKWDGIYPQCRQVASTSPVPVVTVDHSPSTMTIVIAISCSILGILLLITILVAFQRKKIPFRCYNQTTRPPGGPPPYSPTSNNQEVQNIHRDSIEEHDQVALIACTDGGVHMHVVLPSYEEAVRRTNSGARSPRGGNLRHLDYRPLPSLPPNMRGRDTRSLHERDSRRTSTITTTSTNRDALSENINFGSIDTMNVSDTGTVHTMNTVSDASTSVTVDTMDSNLSNPSIATSRRATAGSMSSNDSLANEDAPLLSDTGRETRSGDQQSHTADEQDIKLD</sequence>
<evidence type="ECO:0000256" key="7">
    <source>
        <dbReference type="SAM" id="SignalP"/>
    </source>
</evidence>
<feature type="region of interest" description="Disordered" evidence="5">
    <location>
        <begin position="412"/>
        <end position="466"/>
    </location>
</feature>
<proteinExistence type="predicted"/>
<organism evidence="9 10">
    <name type="scientific">Owenia fusiformis</name>
    <name type="common">Polychaete worm</name>
    <dbReference type="NCBI Taxonomy" id="6347"/>
    <lineage>
        <taxon>Eukaryota</taxon>
        <taxon>Metazoa</taxon>
        <taxon>Spiralia</taxon>
        <taxon>Lophotrochozoa</taxon>
        <taxon>Annelida</taxon>
        <taxon>Polychaeta</taxon>
        <taxon>Sedentaria</taxon>
        <taxon>Canalipalpata</taxon>
        <taxon>Sabellida</taxon>
        <taxon>Oweniida</taxon>
        <taxon>Oweniidae</taxon>
        <taxon>Owenia</taxon>
    </lineage>
</organism>
<dbReference type="PANTHER" id="PTHR45656">
    <property type="entry name" value="PROTEIN CBR-CLEC-78"/>
    <property type="match status" value="1"/>
</dbReference>
<dbReference type="InterPro" id="IPR000436">
    <property type="entry name" value="Sushi_SCR_CCP_dom"/>
</dbReference>
<reference evidence="9" key="1">
    <citation type="submission" date="2022-03" db="EMBL/GenBank/DDBJ databases">
        <authorList>
            <person name="Martin C."/>
        </authorList>
    </citation>
    <scope>NUCLEOTIDE SEQUENCE</scope>
</reference>
<feature type="domain" description="Sushi" evidence="8">
    <location>
        <begin position="248"/>
        <end position="299"/>
    </location>
</feature>
<dbReference type="SMART" id="SM00032">
    <property type="entry name" value="CCP"/>
    <property type="match status" value="4"/>
</dbReference>
<comment type="caution">
    <text evidence="4">Lacks conserved residue(s) required for the propagation of feature annotation.</text>
</comment>
<name>A0A8S4PGR0_OWEFU</name>
<dbReference type="Proteomes" id="UP000749559">
    <property type="component" value="Unassembled WGS sequence"/>
</dbReference>
<keyword evidence="10" id="KW-1185">Reference proteome</keyword>
<evidence type="ECO:0000313" key="10">
    <source>
        <dbReference type="Proteomes" id="UP000749559"/>
    </source>
</evidence>
<feature type="compositionally biased region" description="Basic and acidic residues" evidence="5">
    <location>
        <begin position="441"/>
        <end position="455"/>
    </location>
</feature>
<dbReference type="CDD" id="cd00033">
    <property type="entry name" value="CCP"/>
    <property type="match status" value="4"/>
</dbReference>
<dbReference type="Pfam" id="PF00084">
    <property type="entry name" value="Sushi"/>
    <property type="match status" value="4"/>
</dbReference>
<feature type="chain" id="PRO_5035743673" description="Sushi domain-containing protein" evidence="7">
    <location>
        <begin position="22"/>
        <end position="566"/>
    </location>
</feature>
<evidence type="ECO:0000256" key="4">
    <source>
        <dbReference type="PROSITE-ProRule" id="PRU00302"/>
    </source>
</evidence>
<feature type="compositionally biased region" description="Basic and acidic residues" evidence="5">
    <location>
        <begin position="557"/>
        <end position="566"/>
    </location>
</feature>
<keyword evidence="4" id="KW-0768">Sushi</keyword>
<keyword evidence="2" id="KW-0677">Repeat</keyword>
<feature type="region of interest" description="Disordered" evidence="5">
    <location>
        <begin position="505"/>
        <end position="566"/>
    </location>
</feature>
<dbReference type="OrthoDB" id="7487745at2759"/>
<gene>
    <name evidence="9" type="ORF">OFUS_LOCUS17283</name>
</gene>
<evidence type="ECO:0000256" key="6">
    <source>
        <dbReference type="SAM" id="Phobius"/>
    </source>
</evidence>
<keyword evidence="1 7" id="KW-0732">Signal</keyword>
<evidence type="ECO:0000256" key="1">
    <source>
        <dbReference type="ARBA" id="ARBA00022729"/>
    </source>
</evidence>
<dbReference type="Gene3D" id="2.10.70.10">
    <property type="entry name" value="Complement Module, domain 1"/>
    <property type="match status" value="4"/>
</dbReference>
<dbReference type="PANTHER" id="PTHR45656:SF4">
    <property type="entry name" value="PROTEIN CBR-CLEC-78"/>
    <property type="match status" value="1"/>
</dbReference>
<feature type="domain" description="Sushi" evidence="8">
    <location>
        <begin position="34"/>
        <end position="97"/>
    </location>
</feature>
<evidence type="ECO:0000256" key="2">
    <source>
        <dbReference type="ARBA" id="ARBA00022737"/>
    </source>
</evidence>
<dbReference type="SUPFAM" id="SSF57535">
    <property type="entry name" value="Complement control module/SCR domain"/>
    <property type="match status" value="4"/>
</dbReference>
<feature type="domain" description="Sushi" evidence="8">
    <location>
        <begin position="99"/>
        <end position="163"/>
    </location>
</feature>
<feature type="transmembrane region" description="Helical" evidence="6">
    <location>
        <begin position="320"/>
        <end position="341"/>
    </location>
</feature>
<keyword evidence="6" id="KW-1133">Transmembrane helix</keyword>
<feature type="signal peptide" evidence="7">
    <location>
        <begin position="1"/>
        <end position="21"/>
    </location>
</feature>
<evidence type="ECO:0000256" key="5">
    <source>
        <dbReference type="SAM" id="MobiDB-lite"/>
    </source>
</evidence>
<comment type="caution">
    <text evidence="9">The sequence shown here is derived from an EMBL/GenBank/DDBJ whole genome shotgun (WGS) entry which is preliminary data.</text>
</comment>
<dbReference type="PROSITE" id="PS50923">
    <property type="entry name" value="SUSHI"/>
    <property type="match status" value="4"/>
</dbReference>
<protein>
    <recommendedName>
        <fullName evidence="8">Sushi domain-containing protein</fullName>
    </recommendedName>
</protein>
<feature type="domain" description="Sushi" evidence="8">
    <location>
        <begin position="164"/>
        <end position="226"/>
    </location>
</feature>
<evidence type="ECO:0000256" key="3">
    <source>
        <dbReference type="ARBA" id="ARBA00023157"/>
    </source>
</evidence>
<dbReference type="InterPro" id="IPR035976">
    <property type="entry name" value="Sushi/SCR/CCP_sf"/>
</dbReference>
<evidence type="ECO:0000313" key="9">
    <source>
        <dbReference type="EMBL" id="CAH1792297.1"/>
    </source>
</evidence>
<dbReference type="InterPro" id="IPR051277">
    <property type="entry name" value="SEZ6_CSMD_C4BPB_Regulators"/>
</dbReference>
<feature type="compositionally biased region" description="Polar residues" evidence="5">
    <location>
        <begin position="505"/>
        <end position="533"/>
    </location>
</feature>
<keyword evidence="6" id="KW-0472">Membrane</keyword>
<keyword evidence="3 4" id="KW-1015">Disulfide bond</keyword>
<evidence type="ECO:0000259" key="8">
    <source>
        <dbReference type="PROSITE" id="PS50923"/>
    </source>
</evidence>
<keyword evidence="6" id="KW-0812">Transmembrane</keyword>
<dbReference type="AlphaFoldDB" id="A0A8S4PGR0"/>
<feature type="disulfide bond" evidence="4">
    <location>
        <begin position="197"/>
        <end position="224"/>
    </location>
</feature>